<sequence>MSEAKRSHELQRGWPPSRREGRGQLEADGKSDAAPDSEAFRLKMYRILAVALWCFLQAEGRHPEITLRSSNNGNFLDNDKWLSTVSQYDKDKYWNKFRDVS</sequence>
<dbReference type="Proteomes" id="UP001474421">
    <property type="component" value="Unassembled WGS sequence"/>
</dbReference>
<evidence type="ECO:0000313" key="2">
    <source>
        <dbReference type="EMBL" id="KAK9406535.1"/>
    </source>
</evidence>
<feature type="region of interest" description="Disordered" evidence="1">
    <location>
        <begin position="1"/>
        <end position="34"/>
    </location>
</feature>
<gene>
    <name evidence="2" type="ORF">NXF25_005309</name>
</gene>
<comment type="caution">
    <text evidence="2">The sequence shown here is derived from an EMBL/GenBank/DDBJ whole genome shotgun (WGS) entry which is preliminary data.</text>
</comment>
<protein>
    <submittedName>
        <fullName evidence="2">Testican-1-like</fullName>
    </submittedName>
</protein>
<keyword evidence="3" id="KW-1185">Reference proteome</keyword>
<accession>A0AAW1BWP8</accession>
<dbReference type="AlphaFoldDB" id="A0AAW1BWP8"/>
<proteinExistence type="predicted"/>
<evidence type="ECO:0000256" key="1">
    <source>
        <dbReference type="SAM" id="MobiDB-lite"/>
    </source>
</evidence>
<dbReference type="EMBL" id="JAOTOJ010000002">
    <property type="protein sequence ID" value="KAK9406535.1"/>
    <property type="molecule type" value="Genomic_DNA"/>
</dbReference>
<name>A0AAW1BWP8_CROAD</name>
<evidence type="ECO:0000313" key="3">
    <source>
        <dbReference type="Proteomes" id="UP001474421"/>
    </source>
</evidence>
<reference evidence="2 3" key="1">
    <citation type="journal article" date="2024" name="Proc. Natl. Acad. Sci. U.S.A.">
        <title>The genetic regulatory architecture and epigenomic basis for age-related changes in rattlesnake venom.</title>
        <authorList>
            <person name="Hogan M.P."/>
            <person name="Holding M.L."/>
            <person name="Nystrom G.S."/>
            <person name="Colston T.J."/>
            <person name="Bartlett D.A."/>
            <person name="Mason A.J."/>
            <person name="Ellsworth S.A."/>
            <person name="Rautsaw R.M."/>
            <person name="Lawrence K.C."/>
            <person name="Strickland J.L."/>
            <person name="He B."/>
            <person name="Fraser P."/>
            <person name="Margres M.J."/>
            <person name="Gilbert D.M."/>
            <person name="Gibbs H.L."/>
            <person name="Parkinson C.L."/>
            <person name="Rokyta D.R."/>
        </authorList>
    </citation>
    <scope>NUCLEOTIDE SEQUENCE [LARGE SCALE GENOMIC DNA]</scope>
    <source>
        <strain evidence="2">DRR0105</strain>
    </source>
</reference>
<organism evidence="2 3">
    <name type="scientific">Crotalus adamanteus</name>
    <name type="common">Eastern diamondback rattlesnake</name>
    <dbReference type="NCBI Taxonomy" id="8729"/>
    <lineage>
        <taxon>Eukaryota</taxon>
        <taxon>Metazoa</taxon>
        <taxon>Chordata</taxon>
        <taxon>Craniata</taxon>
        <taxon>Vertebrata</taxon>
        <taxon>Euteleostomi</taxon>
        <taxon>Lepidosauria</taxon>
        <taxon>Squamata</taxon>
        <taxon>Bifurcata</taxon>
        <taxon>Unidentata</taxon>
        <taxon>Episquamata</taxon>
        <taxon>Toxicofera</taxon>
        <taxon>Serpentes</taxon>
        <taxon>Colubroidea</taxon>
        <taxon>Viperidae</taxon>
        <taxon>Crotalinae</taxon>
        <taxon>Crotalus</taxon>
    </lineage>
</organism>